<reference evidence="1 2" key="1">
    <citation type="journal article" date="2012" name="Stand. Genomic Sci.">
        <title>Genome sequence of the orange-pigmented seawater bacterium Owenweeksia hongkongensis type strain (UST20020801(T)).</title>
        <authorList>
            <person name="Riedel T."/>
            <person name="Held B."/>
            <person name="Nolan M."/>
            <person name="Lucas S."/>
            <person name="Lapidus A."/>
            <person name="Tice H."/>
            <person name="Del Rio T.G."/>
            <person name="Cheng J.F."/>
            <person name="Han C."/>
            <person name="Tapia R."/>
            <person name="Goodwin L.A."/>
            <person name="Pitluck S."/>
            <person name="Liolios K."/>
            <person name="Mavromatis K."/>
            <person name="Pagani I."/>
            <person name="Ivanova N."/>
            <person name="Mikhailova N."/>
            <person name="Pati A."/>
            <person name="Chen A."/>
            <person name="Palaniappan K."/>
            <person name="Rohde M."/>
            <person name="Tindall B.J."/>
            <person name="Detter J.C."/>
            <person name="Goker M."/>
            <person name="Woyke T."/>
            <person name="Bristow J."/>
            <person name="Eisen J.A."/>
            <person name="Markowitz V."/>
            <person name="Hugenholtz P."/>
            <person name="Klenk H.P."/>
            <person name="Kyrpides N.C."/>
        </authorList>
    </citation>
    <scope>NUCLEOTIDE SEQUENCE</scope>
    <source>
        <strain evidence="2">DSM 17368 / JCM 12287 / NRRL B-23963</strain>
    </source>
</reference>
<name>G8R6M3_OWEHD</name>
<dbReference type="PROSITE" id="PS51257">
    <property type="entry name" value="PROKAR_LIPOPROTEIN"/>
    <property type="match status" value="1"/>
</dbReference>
<dbReference type="HOGENOM" id="CLU_080679_0_0_10"/>
<evidence type="ECO:0000313" key="2">
    <source>
        <dbReference type="Proteomes" id="UP000005631"/>
    </source>
</evidence>
<organism evidence="1 2">
    <name type="scientific">Owenweeksia hongkongensis (strain DSM 17368 / CIP 108786 / JCM 12287 / NRRL B-23963 / UST20020801)</name>
    <dbReference type="NCBI Taxonomy" id="926562"/>
    <lineage>
        <taxon>Bacteria</taxon>
        <taxon>Pseudomonadati</taxon>
        <taxon>Bacteroidota</taxon>
        <taxon>Flavobacteriia</taxon>
        <taxon>Flavobacteriales</taxon>
        <taxon>Owenweeksiaceae</taxon>
        <taxon>Owenweeksia</taxon>
    </lineage>
</organism>
<dbReference type="eggNOG" id="COG0760">
    <property type="taxonomic scope" value="Bacteria"/>
</dbReference>
<evidence type="ECO:0000313" key="1">
    <source>
        <dbReference type="EMBL" id="AEV31166.1"/>
    </source>
</evidence>
<dbReference type="AlphaFoldDB" id="G8R6M3"/>
<sequence>MIRYSKKWLKSLSQIAKKISRVLFLTGGIFWVSSCQLFNTSGSEEETKPVVARVYDRYLYKEDVEGLMPNDLTEADSLAFLQNYINVWAKDQLMILKAEYNLTESQKNFEKQIEEYRNDLLKFAYRQQYISQTLDTNISANAIKSSYKGGSNDFVLKENILRVDYAAINLEAPNLEKAIKWFYSKKEKDESSFYDYALKYSYKFSVRDSTWISYEQLRKQIPLPNEDIENFIKSTSFTQFKDSTNVYLLEIKDYRLRGDKAPLPYSREIIKNILINKRKLNIINSLEQNLLEDALDKKEFEVY</sequence>
<dbReference type="EMBL" id="CP003156">
    <property type="protein sequence ID" value="AEV31166.1"/>
    <property type="molecule type" value="Genomic_DNA"/>
</dbReference>
<gene>
    <name evidence="1" type="ordered locus">Oweho_0144</name>
</gene>
<keyword evidence="2" id="KW-1185">Reference proteome</keyword>
<evidence type="ECO:0008006" key="3">
    <source>
        <dbReference type="Google" id="ProtNLM"/>
    </source>
</evidence>
<dbReference type="STRING" id="926562.Oweho_0144"/>
<dbReference type="KEGG" id="oho:Oweho_0144"/>
<protein>
    <recommendedName>
        <fullName evidence="3">PpiC domain-containing protein</fullName>
    </recommendedName>
</protein>
<dbReference type="Proteomes" id="UP000005631">
    <property type="component" value="Chromosome"/>
</dbReference>
<accession>G8R6M3</accession>
<proteinExistence type="predicted"/>